<comment type="similarity">
    <text evidence="3">Belongs to the GRAS family.</text>
</comment>
<evidence type="ECO:0000256" key="2">
    <source>
        <dbReference type="ARBA" id="ARBA00023163"/>
    </source>
</evidence>
<organism evidence="5 6">
    <name type="scientific">Coptis chinensis</name>
    <dbReference type="NCBI Taxonomy" id="261450"/>
    <lineage>
        <taxon>Eukaryota</taxon>
        <taxon>Viridiplantae</taxon>
        <taxon>Streptophyta</taxon>
        <taxon>Embryophyta</taxon>
        <taxon>Tracheophyta</taxon>
        <taxon>Spermatophyta</taxon>
        <taxon>Magnoliopsida</taxon>
        <taxon>Ranunculales</taxon>
        <taxon>Ranunculaceae</taxon>
        <taxon>Coptidoideae</taxon>
        <taxon>Coptis</taxon>
    </lineage>
</organism>
<evidence type="ECO:0000313" key="5">
    <source>
        <dbReference type="EMBL" id="KAF9598624.1"/>
    </source>
</evidence>
<evidence type="ECO:0000256" key="3">
    <source>
        <dbReference type="PROSITE-ProRule" id="PRU01191"/>
    </source>
</evidence>
<accession>A0A835HHU8</accession>
<dbReference type="Pfam" id="PF03514">
    <property type="entry name" value="GRAS"/>
    <property type="match status" value="1"/>
</dbReference>
<feature type="compositionally biased region" description="Polar residues" evidence="4">
    <location>
        <begin position="160"/>
        <end position="176"/>
    </location>
</feature>
<protein>
    <submittedName>
        <fullName evidence="5">Uncharacterized protein</fullName>
    </submittedName>
</protein>
<dbReference type="EMBL" id="JADFTS010000007">
    <property type="protein sequence ID" value="KAF9598624.1"/>
    <property type="molecule type" value="Genomic_DNA"/>
</dbReference>
<dbReference type="OrthoDB" id="1104395at2759"/>
<keyword evidence="6" id="KW-1185">Reference proteome</keyword>
<sequence length="214" mass="23308">MKQGIQWFALMQALAMRPNGPPSFRLTSIGPPQPDNIDALQQLILTHPFWIFGPAKTVVVNSMFELHQLLAQPNAIDNVLDVKVLVKCDKVKQFALATTEDDGSFEAELTADPSSTNCQAQLLGGPNQLCGYKKYLVSKIVKAQDSKSYTTSTPLAYGTSCSSRTKFPSSPSNAKSGTAKPIYGSSKTVDLPLPREWGMPPTSYYFPILPIAIP</sequence>
<keyword evidence="2" id="KW-0804">Transcription</keyword>
<keyword evidence="1" id="KW-0805">Transcription regulation</keyword>
<reference evidence="5 6" key="1">
    <citation type="submission" date="2020-10" db="EMBL/GenBank/DDBJ databases">
        <title>The Coptis chinensis genome and diversification of protoberbering-type alkaloids.</title>
        <authorList>
            <person name="Wang B."/>
            <person name="Shu S."/>
            <person name="Song C."/>
            <person name="Liu Y."/>
        </authorList>
    </citation>
    <scope>NUCLEOTIDE SEQUENCE [LARGE SCALE GENOMIC DNA]</scope>
    <source>
        <strain evidence="5">HL-2020</strain>
        <tissue evidence="5">Leaf</tissue>
    </source>
</reference>
<evidence type="ECO:0000256" key="4">
    <source>
        <dbReference type="SAM" id="MobiDB-lite"/>
    </source>
</evidence>
<evidence type="ECO:0000313" key="6">
    <source>
        <dbReference type="Proteomes" id="UP000631114"/>
    </source>
</evidence>
<name>A0A835HHU8_9MAGN</name>
<comment type="caution">
    <text evidence="5">The sequence shown here is derived from an EMBL/GenBank/DDBJ whole genome shotgun (WGS) entry which is preliminary data.</text>
</comment>
<evidence type="ECO:0000256" key="1">
    <source>
        <dbReference type="ARBA" id="ARBA00023015"/>
    </source>
</evidence>
<feature type="region of interest" description="Disordered" evidence="4">
    <location>
        <begin position="160"/>
        <end position="181"/>
    </location>
</feature>
<gene>
    <name evidence="5" type="ORF">IFM89_028293</name>
</gene>
<proteinExistence type="inferred from homology"/>
<feature type="short sequence motif" description="LXXLL motif" evidence="3">
    <location>
        <begin position="66"/>
        <end position="70"/>
    </location>
</feature>
<comment type="caution">
    <text evidence="3">Lacks conserved residue(s) required for the propagation of feature annotation.</text>
</comment>
<dbReference type="InterPro" id="IPR005202">
    <property type="entry name" value="TF_GRAS"/>
</dbReference>
<dbReference type="Proteomes" id="UP000631114">
    <property type="component" value="Unassembled WGS sequence"/>
</dbReference>
<dbReference type="PROSITE" id="PS50985">
    <property type="entry name" value="GRAS"/>
    <property type="match status" value="1"/>
</dbReference>
<dbReference type="AlphaFoldDB" id="A0A835HHU8"/>